<dbReference type="Proteomes" id="UP000032142">
    <property type="component" value="Unassembled WGS sequence"/>
</dbReference>
<reference evidence="2" key="1">
    <citation type="submission" date="2014-09" db="EMBL/GenBank/DDBJ databases">
        <authorList>
            <person name="Mudge J."/>
            <person name="Ramaraj T."/>
            <person name="Lindquist I.E."/>
            <person name="Bharti A.K."/>
            <person name="Sundararajan A."/>
            <person name="Cameron C.T."/>
            <person name="Woodward J.E."/>
            <person name="May G.D."/>
            <person name="Brubaker C."/>
            <person name="Broadhvest J."/>
            <person name="Wilkins T.A."/>
        </authorList>
    </citation>
    <scope>NUCLEOTIDE SEQUENCE</scope>
    <source>
        <strain evidence="2">cv. AKA8401</strain>
    </source>
</reference>
<protein>
    <submittedName>
        <fullName evidence="1">Uncharacterized protein</fullName>
    </submittedName>
</protein>
<sequence>MMNLASEMDQSAFLEQFPASFSVSLFPPPPGPWSSLLNRHDHVVCPCESYFDATKLTRPCGLPV</sequence>
<gene>
    <name evidence="1" type="ORF">F383_01700</name>
</gene>
<evidence type="ECO:0000313" key="1">
    <source>
        <dbReference type="EMBL" id="KHG20023.1"/>
    </source>
</evidence>
<organism evidence="1 2">
    <name type="scientific">Gossypium arboreum</name>
    <name type="common">Tree cotton</name>
    <name type="synonym">Gossypium nanking</name>
    <dbReference type="NCBI Taxonomy" id="29729"/>
    <lineage>
        <taxon>Eukaryota</taxon>
        <taxon>Viridiplantae</taxon>
        <taxon>Streptophyta</taxon>
        <taxon>Embryophyta</taxon>
        <taxon>Tracheophyta</taxon>
        <taxon>Spermatophyta</taxon>
        <taxon>Magnoliopsida</taxon>
        <taxon>eudicotyledons</taxon>
        <taxon>Gunneridae</taxon>
        <taxon>Pentapetalae</taxon>
        <taxon>rosids</taxon>
        <taxon>malvids</taxon>
        <taxon>Malvales</taxon>
        <taxon>Malvaceae</taxon>
        <taxon>Malvoideae</taxon>
        <taxon>Gossypium</taxon>
    </lineage>
</organism>
<dbReference type="AlphaFoldDB" id="A0A0B0NZU2"/>
<accession>A0A0B0NZU2</accession>
<name>A0A0B0NZU2_GOSAR</name>
<dbReference type="EMBL" id="KN414645">
    <property type="protein sequence ID" value="KHG20023.1"/>
    <property type="molecule type" value="Genomic_DNA"/>
</dbReference>
<evidence type="ECO:0000313" key="2">
    <source>
        <dbReference type="Proteomes" id="UP000032142"/>
    </source>
</evidence>
<proteinExistence type="predicted"/>
<keyword evidence="2" id="KW-1185">Reference proteome</keyword>